<name>A0AAV1ECW0_OLDCO</name>
<gene>
    <name evidence="10" type="ORF">OLC1_LOCUS23572</name>
</gene>
<proteinExistence type="inferred from homology"/>
<keyword evidence="6" id="KW-0677">Repeat</keyword>
<dbReference type="GO" id="GO:0051119">
    <property type="term" value="F:sugar transmembrane transporter activity"/>
    <property type="evidence" value="ECO:0007669"/>
    <property type="project" value="InterPro"/>
</dbReference>
<evidence type="ECO:0000256" key="4">
    <source>
        <dbReference type="ARBA" id="ARBA00022597"/>
    </source>
</evidence>
<comment type="similarity">
    <text evidence="2 9">Belongs to the SWEET sugar transporter family.</text>
</comment>
<evidence type="ECO:0000256" key="9">
    <source>
        <dbReference type="RuleBase" id="RU910715"/>
    </source>
</evidence>
<feature type="transmembrane region" description="Helical" evidence="9">
    <location>
        <begin position="46"/>
        <end position="66"/>
    </location>
</feature>
<feature type="transmembrane region" description="Helical" evidence="9">
    <location>
        <begin position="174"/>
        <end position="195"/>
    </location>
</feature>
<feature type="transmembrane region" description="Helical" evidence="9">
    <location>
        <begin position="142"/>
        <end position="162"/>
    </location>
</feature>
<keyword evidence="8 9" id="KW-0472">Membrane</keyword>
<sequence>MNPKMKIARTVLGIVGNLTSGALFLSPIPTFHTIWKNKSTLAYHPYPYLAGVLNCIFWVLYSMPFIHPHSTLITTVNSFGLFLYVCYLAIFFNYTDPKIPTKSKDRLKVVVGFILELIFAGSITAVAKFAFHDDDFKSRSRFVGSVCVVFGIVLSASPLSVMRDVVLMTKSVEFMPFWICFAGFSNGLVWSAYAFLPLDYFVLTGNGIGALLSTIQLILHCMYRGKTTPKKTAKPSEPQLQF</sequence>
<evidence type="ECO:0000313" key="11">
    <source>
        <dbReference type="Proteomes" id="UP001161247"/>
    </source>
</evidence>
<keyword evidence="5 9" id="KW-0812">Transmembrane</keyword>
<dbReference type="InterPro" id="IPR047664">
    <property type="entry name" value="SWEET"/>
</dbReference>
<reference evidence="10" key="1">
    <citation type="submission" date="2023-03" db="EMBL/GenBank/DDBJ databases">
        <authorList>
            <person name="Julca I."/>
        </authorList>
    </citation>
    <scope>NUCLEOTIDE SEQUENCE</scope>
</reference>
<evidence type="ECO:0000256" key="1">
    <source>
        <dbReference type="ARBA" id="ARBA00004127"/>
    </source>
</evidence>
<evidence type="ECO:0000256" key="7">
    <source>
        <dbReference type="ARBA" id="ARBA00022989"/>
    </source>
</evidence>
<dbReference type="PANTHER" id="PTHR10791:SF236">
    <property type="entry name" value="BIDIRECTIONAL SUGAR TRANSPORTER SWEET8"/>
    <property type="match status" value="1"/>
</dbReference>
<evidence type="ECO:0000313" key="10">
    <source>
        <dbReference type="EMBL" id="CAI9117521.1"/>
    </source>
</evidence>
<keyword evidence="4 9" id="KW-0762">Sugar transport</keyword>
<dbReference type="GO" id="GO:0051260">
    <property type="term" value="P:protein homooligomerization"/>
    <property type="evidence" value="ECO:0007669"/>
    <property type="project" value="UniProtKB-ARBA"/>
</dbReference>
<dbReference type="GO" id="GO:0012505">
    <property type="term" value="C:endomembrane system"/>
    <property type="evidence" value="ECO:0007669"/>
    <property type="project" value="UniProtKB-SubCell"/>
</dbReference>
<evidence type="ECO:0000256" key="5">
    <source>
        <dbReference type="ARBA" id="ARBA00022692"/>
    </source>
</evidence>
<keyword evidence="3 9" id="KW-0813">Transport</keyword>
<dbReference type="FunFam" id="1.20.1280.290:FF:000001">
    <property type="entry name" value="Bidirectional sugar transporter SWEET"/>
    <property type="match status" value="1"/>
</dbReference>
<feature type="transmembrane region" description="Helical" evidence="9">
    <location>
        <begin position="201"/>
        <end position="223"/>
    </location>
</feature>
<evidence type="ECO:0000256" key="8">
    <source>
        <dbReference type="ARBA" id="ARBA00023136"/>
    </source>
</evidence>
<feature type="transmembrane region" description="Helical" evidence="9">
    <location>
        <begin position="107"/>
        <end position="130"/>
    </location>
</feature>
<dbReference type="Pfam" id="PF03083">
    <property type="entry name" value="MtN3_slv"/>
    <property type="match status" value="2"/>
</dbReference>
<dbReference type="PANTHER" id="PTHR10791">
    <property type="entry name" value="RAG1-ACTIVATING PROTEIN 1"/>
    <property type="match status" value="1"/>
</dbReference>
<dbReference type="GO" id="GO:0016020">
    <property type="term" value="C:membrane"/>
    <property type="evidence" value="ECO:0007669"/>
    <property type="project" value="InterPro"/>
</dbReference>
<keyword evidence="11" id="KW-1185">Reference proteome</keyword>
<dbReference type="FunFam" id="1.20.1280.290:FF:000002">
    <property type="entry name" value="Bidirectional sugar transporter SWEET"/>
    <property type="match status" value="1"/>
</dbReference>
<comment type="caution">
    <text evidence="9">Lacks conserved residue(s) required for the propagation of feature annotation.</text>
</comment>
<dbReference type="InterPro" id="IPR004316">
    <property type="entry name" value="SWEET_rpt"/>
</dbReference>
<feature type="transmembrane region" description="Helical" evidence="9">
    <location>
        <begin position="72"/>
        <end position="95"/>
    </location>
</feature>
<accession>A0AAV1ECW0</accession>
<dbReference type="Proteomes" id="UP001161247">
    <property type="component" value="Chromosome 9"/>
</dbReference>
<keyword evidence="7 9" id="KW-1133">Transmembrane helix</keyword>
<protein>
    <recommendedName>
        <fullName evidence="9">Bidirectional sugar transporter SWEET</fullName>
    </recommendedName>
</protein>
<evidence type="ECO:0000256" key="2">
    <source>
        <dbReference type="ARBA" id="ARBA00007809"/>
    </source>
</evidence>
<evidence type="ECO:0000256" key="3">
    <source>
        <dbReference type="ARBA" id="ARBA00022448"/>
    </source>
</evidence>
<dbReference type="EMBL" id="OX459126">
    <property type="protein sequence ID" value="CAI9117521.1"/>
    <property type="molecule type" value="Genomic_DNA"/>
</dbReference>
<dbReference type="AlphaFoldDB" id="A0AAV1ECW0"/>
<comment type="function">
    <text evidence="9">Mediates both low-affinity uptake and efflux of sugar across the membrane.</text>
</comment>
<comment type="subcellular location">
    <subcellularLocation>
        <location evidence="1">Endomembrane system</location>
        <topology evidence="1">Multi-pass membrane protein</topology>
    </subcellularLocation>
</comment>
<organism evidence="10 11">
    <name type="scientific">Oldenlandia corymbosa var. corymbosa</name>
    <dbReference type="NCBI Taxonomy" id="529605"/>
    <lineage>
        <taxon>Eukaryota</taxon>
        <taxon>Viridiplantae</taxon>
        <taxon>Streptophyta</taxon>
        <taxon>Embryophyta</taxon>
        <taxon>Tracheophyta</taxon>
        <taxon>Spermatophyta</taxon>
        <taxon>Magnoliopsida</taxon>
        <taxon>eudicotyledons</taxon>
        <taxon>Gunneridae</taxon>
        <taxon>Pentapetalae</taxon>
        <taxon>asterids</taxon>
        <taxon>lamiids</taxon>
        <taxon>Gentianales</taxon>
        <taxon>Rubiaceae</taxon>
        <taxon>Rubioideae</taxon>
        <taxon>Spermacoceae</taxon>
        <taxon>Hedyotis-Oldenlandia complex</taxon>
        <taxon>Oldenlandia</taxon>
    </lineage>
</organism>
<evidence type="ECO:0000256" key="6">
    <source>
        <dbReference type="ARBA" id="ARBA00022737"/>
    </source>
</evidence>
<dbReference type="Gene3D" id="1.20.1280.290">
    <property type="match status" value="2"/>
</dbReference>